<proteinExistence type="predicted"/>
<dbReference type="InterPro" id="IPR043502">
    <property type="entry name" value="DNA/RNA_pol_sf"/>
</dbReference>
<evidence type="ECO:0000313" key="2">
    <source>
        <dbReference type="EMBL" id="GJT33038.1"/>
    </source>
</evidence>
<dbReference type="InterPro" id="IPR053134">
    <property type="entry name" value="RNA-dir_DNA_polymerase"/>
</dbReference>
<evidence type="ECO:0000256" key="1">
    <source>
        <dbReference type="SAM" id="MobiDB-lite"/>
    </source>
</evidence>
<reference evidence="2" key="2">
    <citation type="submission" date="2022-01" db="EMBL/GenBank/DDBJ databases">
        <authorList>
            <person name="Yamashiro T."/>
            <person name="Shiraishi A."/>
            <person name="Satake H."/>
            <person name="Nakayama K."/>
        </authorList>
    </citation>
    <scope>NUCLEOTIDE SEQUENCE</scope>
</reference>
<dbReference type="PANTHER" id="PTHR24559">
    <property type="entry name" value="TRANSPOSON TY3-I GAG-POL POLYPROTEIN"/>
    <property type="match status" value="1"/>
</dbReference>
<name>A0ABQ5D234_9ASTR</name>
<protein>
    <recommendedName>
        <fullName evidence="4">Reverse transcriptase domain-containing protein</fullName>
    </recommendedName>
</protein>
<evidence type="ECO:0008006" key="4">
    <source>
        <dbReference type="Google" id="ProtNLM"/>
    </source>
</evidence>
<feature type="region of interest" description="Disordered" evidence="1">
    <location>
        <begin position="84"/>
        <end position="108"/>
    </location>
</feature>
<dbReference type="EMBL" id="BQNB010014843">
    <property type="protein sequence ID" value="GJT33038.1"/>
    <property type="molecule type" value="Genomic_DNA"/>
</dbReference>
<keyword evidence="3" id="KW-1185">Reference proteome</keyword>
<gene>
    <name evidence="2" type="ORF">Tco_0923457</name>
</gene>
<dbReference type="InterPro" id="IPR043128">
    <property type="entry name" value="Rev_trsase/Diguanyl_cyclase"/>
</dbReference>
<accession>A0ABQ5D234</accession>
<dbReference type="Proteomes" id="UP001151760">
    <property type="component" value="Unassembled WGS sequence"/>
</dbReference>
<feature type="compositionally biased region" description="Basic and acidic residues" evidence="1">
    <location>
        <begin position="1"/>
        <end position="13"/>
    </location>
</feature>
<dbReference type="PANTHER" id="PTHR24559:SF444">
    <property type="entry name" value="REVERSE TRANSCRIPTASE DOMAIN-CONTAINING PROTEIN"/>
    <property type="match status" value="1"/>
</dbReference>
<sequence length="571" mass="64700">MVEKPVWNNDKRVNHQNSQRITHPHSKRNFVPRAVLMKSGFKTLNTARQSSSRAVVSVNTARPINTAYTRPIVNSARPASNVFKRAHSHDRRPFNKYTTNKNGNFDEKVNTVGPKAVVSNNKGNEANAVKASTCWVWRPKQQREKSHMNSGCSRHMTGNKSYLSYYEEIDGGFVVFGGNSKGGKITGKDLLGLPPQRQVEFRIDLVPGATPVAKAPYRLAPSEMQELSKQLQEQLNKLTVKNRYPLLRIDDLFDQLRGAFVIVFIDDILAYSKSKEEHEVHVKLVLESLRMEKLYAKFSKYAAESVRNVIGFKSYRLSIRCAPFEALYGRKCRSPVLWADIRESSLTGPDYACSDSLLLTPLCCDDIHDVTPRVSVLAGCDRLVSEPLVIEKLCTHAKRQSRERDSRNAAWPGPTNVKEGRYLVQSGADKTYYDLRDMYGGHVWKRIFLPIVKVGDKVMLEGSSWKDEVHFGKKEMLAPRYVGPFEIIKGIKYLADTNLHVHLEEIKVEKTLCFFEEPVESIDREVKSLKRIRISIVKSIGTRSESCYAAICTLVWASEVVSSGFLTVKVR</sequence>
<reference evidence="2" key="1">
    <citation type="journal article" date="2022" name="Int. J. Mol. Sci.">
        <title>Draft Genome of Tanacetum Coccineum: Genomic Comparison of Closely Related Tanacetum-Family Plants.</title>
        <authorList>
            <person name="Yamashiro T."/>
            <person name="Shiraishi A."/>
            <person name="Nakayama K."/>
            <person name="Satake H."/>
        </authorList>
    </citation>
    <scope>NUCLEOTIDE SEQUENCE</scope>
</reference>
<dbReference type="SUPFAM" id="SSF56672">
    <property type="entry name" value="DNA/RNA polymerases"/>
    <property type="match status" value="1"/>
</dbReference>
<evidence type="ECO:0000313" key="3">
    <source>
        <dbReference type="Proteomes" id="UP001151760"/>
    </source>
</evidence>
<organism evidence="2 3">
    <name type="scientific">Tanacetum coccineum</name>
    <dbReference type="NCBI Taxonomy" id="301880"/>
    <lineage>
        <taxon>Eukaryota</taxon>
        <taxon>Viridiplantae</taxon>
        <taxon>Streptophyta</taxon>
        <taxon>Embryophyta</taxon>
        <taxon>Tracheophyta</taxon>
        <taxon>Spermatophyta</taxon>
        <taxon>Magnoliopsida</taxon>
        <taxon>eudicotyledons</taxon>
        <taxon>Gunneridae</taxon>
        <taxon>Pentapetalae</taxon>
        <taxon>asterids</taxon>
        <taxon>campanulids</taxon>
        <taxon>Asterales</taxon>
        <taxon>Asteraceae</taxon>
        <taxon>Asteroideae</taxon>
        <taxon>Anthemideae</taxon>
        <taxon>Anthemidinae</taxon>
        <taxon>Tanacetum</taxon>
    </lineage>
</organism>
<feature type="region of interest" description="Disordered" evidence="1">
    <location>
        <begin position="1"/>
        <end position="23"/>
    </location>
</feature>
<dbReference type="Gene3D" id="3.30.70.270">
    <property type="match status" value="1"/>
</dbReference>
<dbReference type="Gene3D" id="3.10.10.10">
    <property type="entry name" value="HIV Type 1 Reverse Transcriptase, subunit A, domain 1"/>
    <property type="match status" value="1"/>
</dbReference>
<comment type="caution">
    <text evidence="2">The sequence shown here is derived from an EMBL/GenBank/DDBJ whole genome shotgun (WGS) entry which is preliminary data.</text>
</comment>